<dbReference type="GO" id="GO:0003700">
    <property type="term" value="F:DNA-binding transcription factor activity"/>
    <property type="evidence" value="ECO:0007669"/>
    <property type="project" value="InterPro"/>
</dbReference>
<dbReference type="SMART" id="SM00415">
    <property type="entry name" value="HSF"/>
    <property type="match status" value="1"/>
</dbReference>
<name>A0A1X2IEN0_9FUNG</name>
<keyword evidence="3" id="KW-0805">Transcription regulation</keyword>
<evidence type="ECO:0000256" key="4">
    <source>
        <dbReference type="ARBA" id="ARBA00023125"/>
    </source>
</evidence>
<dbReference type="GO" id="GO:0005634">
    <property type="term" value="C:nucleus"/>
    <property type="evidence" value="ECO:0007669"/>
    <property type="project" value="UniProtKB-SubCell"/>
</dbReference>
<feature type="compositionally biased region" description="Polar residues" evidence="8">
    <location>
        <begin position="504"/>
        <end position="528"/>
    </location>
</feature>
<comment type="caution">
    <text evidence="10">The sequence shown here is derived from an EMBL/GenBank/DDBJ whole genome shotgun (WGS) entry which is preliminary data.</text>
</comment>
<keyword evidence="4" id="KW-0238">DNA-binding</keyword>
<protein>
    <recommendedName>
        <fullName evidence="9">HSF-type DNA-binding domain-containing protein</fullName>
    </recommendedName>
</protein>
<dbReference type="STRING" id="90262.A0A1X2IEN0"/>
<evidence type="ECO:0000256" key="2">
    <source>
        <dbReference type="ARBA" id="ARBA00006403"/>
    </source>
</evidence>
<reference evidence="10 11" key="1">
    <citation type="submission" date="2016-07" db="EMBL/GenBank/DDBJ databases">
        <title>Pervasive Adenine N6-methylation of Active Genes in Fungi.</title>
        <authorList>
            <consortium name="DOE Joint Genome Institute"/>
            <person name="Mondo S.J."/>
            <person name="Dannebaum R.O."/>
            <person name="Kuo R.C."/>
            <person name="Labutti K."/>
            <person name="Haridas S."/>
            <person name="Kuo A."/>
            <person name="Salamov A."/>
            <person name="Ahrendt S.R."/>
            <person name="Lipzen A."/>
            <person name="Sullivan W."/>
            <person name="Andreopoulos W.B."/>
            <person name="Clum A."/>
            <person name="Lindquist E."/>
            <person name="Daum C."/>
            <person name="Ramamoorthy G.K."/>
            <person name="Gryganskyi A."/>
            <person name="Culley D."/>
            <person name="Magnuson J.K."/>
            <person name="James T.Y."/>
            <person name="O'Malley M.A."/>
            <person name="Stajich J.E."/>
            <person name="Spatafora J.W."/>
            <person name="Visel A."/>
            <person name="Grigoriev I.V."/>
        </authorList>
    </citation>
    <scope>NUCLEOTIDE SEQUENCE [LARGE SCALE GENOMIC DNA]</scope>
    <source>
        <strain evidence="10 11">NRRL 1336</strain>
    </source>
</reference>
<evidence type="ECO:0000313" key="10">
    <source>
        <dbReference type="EMBL" id="ORZ15028.1"/>
    </source>
</evidence>
<comment type="similarity">
    <text evidence="2 7">Belongs to the HSF family.</text>
</comment>
<feature type="domain" description="HSF-type DNA-binding" evidence="9">
    <location>
        <begin position="104"/>
        <end position="128"/>
    </location>
</feature>
<sequence>MNDQPSTTTELKGSYFNNAPNHSSATLGAHMNTLKQSAIPSSSQTLISSTQGQRPAAMQKNVAPFLNKVYNMVNDPSSDELIRWAADGKSFFVVRHEDFARSVLPRFFKHSNFSSFVRQLNMYGFHKVPHLQHGVLHSDNESEQWEFSNPHFQRNQPDLLLLVTRKKGRETDEKETLTAPTSTNIDLQHILDEIQVIKQHQLNISSQLKTIQSDNSVLWQESISSREQHERHQETIDKILRFLASVFSNDKQVAISRKRRYLLEAPDTDNKDRLDIEHQRHDYRNNNGNATIINKDKERPTKVSKTNKMPEFNLEDFVPGLQEFTGMPTPTTTLPSSTSPSMETTNPTSELDDAIALNDKSKQTSSVPSLRLPMSLPQDLTQMMSIQQIQGLQTLISLAQSNPALLSQLTTDVFNTYQHQGVTANSNNIPSTAPASTSTPEYSHANHTTVETPTNNVIATIPPSSSAVPQQRQPNGSITGANRPDQHTNTKTMDPDLPAPIQPRPSTNTNAIQNNNEIDGSASQNSNGIHLIQPANISTAQSTGTVSNSSDTQPSLPQVSTGVQPLSKSAEDINSDIDTLGSNIEALAQQLGFDPTKSNEDILNYVDMDQFLQSYDPGDHPVTNNMDSIYPSETIHPPNSNTTSALPPTEKPNRNV</sequence>
<dbReference type="InterPro" id="IPR036390">
    <property type="entry name" value="WH_DNA-bd_sf"/>
</dbReference>
<feature type="compositionally biased region" description="Polar residues" evidence="8">
    <location>
        <begin position="422"/>
        <end position="480"/>
    </location>
</feature>
<keyword evidence="6" id="KW-0539">Nucleus</keyword>
<organism evidence="10 11">
    <name type="scientific">Absidia repens</name>
    <dbReference type="NCBI Taxonomy" id="90262"/>
    <lineage>
        <taxon>Eukaryota</taxon>
        <taxon>Fungi</taxon>
        <taxon>Fungi incertae sedis</taxon>
        <taxon>Mucoromycota</taxon>
        <taxon>Mucoromycotina</taxon>
        <taxon>Mucoromycetes</taxon>
        <taxon>Mucorales</taxon>
        <taxon>Cunninghamellaceae</taxon>
        <taxon>Absidia</taxon>
    </lineage>
</organism>
<evidence type="ECO:0000259" key="9">
    <source>
        <dbReference type="PROSITE" id="PS00434"/>
    </source>
</evidence>
<dbReference type="EMBL" id="MCGE01000013">
    <property type="protein sequence ID" value="ORZ15028.1"/>
    <property type="molecule type" value="Genomic_DNA"/>
</dbReference>
<accession>A0A1X2IEN0</accession>
<evidence type="ECO:0000256" key="6">
    <source>
        <dbReference type="ARBA" id="ARBA00023242"/>
    </source>
</evidence>
<dbReference type="SUPFAM" id="SSF46785">
    <property type="entry name" value="Winged helix' DNA-binding domain"/>
    <property type="match status" value="1"/>
</dbReference>
<feature type="region of interest" description="Disordered" evidence="8">
    <location>
        <begin position="422"/>
        <end position="566"/>
    </location>
</feature>
<evidence type="ECO:0000256" key="3">
    <source>
        <dbReference type="ARBA" id="ARBA00023015"/>
    </source>
</evidence>
<dbReference type="InterPro" id="IPR036388">
    <property type="entry name" value="WH-like_DNA-bd_sf"/>
</dbReference>
<feature type="region of interest" description="Disordered" evidence="8">
    <location>
        <begin position="631"/>
        <end position="656"/>
    </location>
</feature>
<dbReference type="GO" id="GO:0043565">
    <property type="term" value="F:sequence-specific DNA binding"/>
    <property type="evidence" value="ECO:0007669"/>
    <property type="project" value="InterPro"/>
</dbReference>
<keyword evidence="11" id="KW-1185">Reference proteome</keyword>
<dbReference type="PROSITE" id="PS00434">
    <property type="entry name" value="HSF_DOMAIN"/>
    <property type="match status" value="1"/>
</dbReference>
<keyword evidence="5" id="KW-0804">Transcription</keyword>
<dbReference type="InterPro" id="IPR000232">
    <property type="entry name" value="HSF_DNA-bd"/>
</dbReference>
<evidence type="ECO:0000313" key="11">
    <source>
        <dbReference type="Proteomes" id="UP000193560"/>
    </source>
</evidence>
<evidence type="ECO:0000256" key="1">
    <source>
        <dbReference type="ARBA" id="ARBA00004123"/>
    </source>
</evidence>
<proteinExistence type="inferred from homology"/>
<gene>
    <name evidence="10" type="ORF">BCR42DRAFT_353050</name>
</gene>
<dbReference type="Pfam" id="PF00447">
    <property type="entry name" value="HSF_DNA-bind"/>
    <property type="match status" value="1"/>
</dbReference>
<dbReference type="PRINTS" id="PR00056">
    <property type="entry name" value="HSFDOMAIN"/>
</dbReference>
<dbReference type="Proteomes" id="UP000193560">
    <property type="component" value="Unassembled WGS sequence"/>
</dbReference>
<feature type="compositionally biased region" description="Polar residues" evidence="8">
    <location>
        <begin position="637"/>
        <end position="646"/>
    </location>
</feature>
<dbReference type="AlphaFoldDB" id="A0A1X2IEN0"/>
<dbReference type="PANTHER" id="PTHR10015:SF427">
    <property type="entry name" value="HEAT SHOCK FACTOR PROTEIN"/>
    <property type="match status" value="1"/>
</dbReference>
<evidence type="ECO:0000256" key="8">
    <source>
        <dbReference type="SAM" id="MobiDB-lite"/>
    </source>
</evidence>
<feature type="compositionally biased region" description="Polar residues" evidence="8">
    <location>
        <begin position="535"/>
        <end position="566"/>
    </location>
</feature>
<comment type="subcellular location">
    <subcellularLocation>
        <location evidence="1">Nucleus</location>
    </subcellularLocation>
</comment>
<dbReference type="Gene3D" id="1.10.10.10">
    <property type="entry name" value="Winged helix-like DNA-binding domain superfamily/Winged helix DNA-binding domain"/>
    <property type="match status" value="1"/>
</dbReference>
<dbReference type="FunFam" id="1.10.10.10:FF:000027">
    <property type="entry name" value="Heat shock transcription factor 1"/>
    <property type="match status" value="1"/>
</dbReference>
<evidence type="ECO:0000256" key="7">
    <source>
        <dbReference type="RuleBase" id="RU004020"/>
    </source>
</evidence>
<evidence type="ECO:0000256" key="5">
    <source>
        <dbReference type="ARBA" id="ARBA00023163"/>
    </source>
</evidence>
<dbReference type="PANTHER" id="PTHR10015">
    <property type="entry name" value="HEAT SHOCK TRANSCRIPTION FACTOR"/>
    <property type="match status" value="1"/>
</dbReference>
<dbReference type="OrthoDB" id="60033at2759"/>